<dbReference type="Pfam" id="PF01047">
    <property type="entry name" value="MarR"/>
    <property type="match status" value="1"/>
</dbReference>
<organism evidence="5 6">
    <name type="scientific">Streptosporangium longisporum</name>
    <dbReference type="NCBI Taxonomy" id="46187"/>
    <lineage>
        <taxon>Bacteria</taxon>
        <taxon>Bacillati</taxon>
        <taxon>Actinomycetota</taxon>
        <taxon>Actinomycetes</taxon>
        <taxon>Streptosporangiales</taxon>
        <taxon>Streptosporangiaceae</taxon>
        <taxon>Streptosporangium</taxon>
    </lineage>
</organism>
<comment type="caution">
    <text evidence="5">The sequence shown here is derived from an EMBL/GenBank/DDBJ whole genome shotgun (WGS) entry which is preliminary data.</text>
</comment>
<keyword evidence="6" id="KW-1185">Reference proteome</keyword>
<evidence type="ECO:0000256" key="3">
    <source>
        <dbReference type="ARBA" id="ARBA00023163"/>
    </source>
</evidence>
<dbReference type="RefSeq" id="WP_344889910.1">
    <property type="nucleotide sequence ID" value="NZ_BAAAWD010000006.1"/>
</dbReference>
<dbReference type="InterPro" id="IPR036390">
    <property type="entry name" value="WH_DNA-bd_sf"/>
</dbReference>
<dbReference type="PANTHER" id="PTHR33164">
    <property type="entry name" value="TRANSCRIPTIONAL REGULATOR, MARR FAMILY"/>
    <property type="match status" value="1"/>
</dbReference>
<dbReference type="SMART" id="SM00347">
    <property type="entry name" value="HTH_MARR"/>
    <property type="match status" value="1"/>
</dbReference>
<feature type="domain" description="HTH marR-type" evidence="4">
    <location>
        <begin position="27"/>
        <end position="159"/>
    </location>
</feature>
<keyword evidence="3" id="KW-0804">Transcription</keyword>
<evidence type="ECO:0000313" key="6">
    <source>
        <dbReference type="Proteomes" id="UP001499930"/>
    </source>
</evidence>
<keyword evidence="1" id="KW-0805">Transcription regulation</keyword>
<gene>
    <name evidence="5" type="ORF">GCM10017559_13610</name>
</gene>
<sequence>MAETRIETVYEADGSCDGTGGGCGEYEESLNCLMVVAGRDHRALLANLLAEIDLYPGQERVLGALGDHGPQSQNALARIVGVDVSTMTKTLQRLERSGFVSRSPCPANRRISMVEITPAGRALLPEVDRVMAELQHRMTRGLTAEQVEELSSLLKVVKGNLCRETYPPGGQVAGAPVVAGGTIPATARIEPARTGAA</sequence>
<dbReference type="PROSITE" id="PS50995">
    <property type="entry name" value="HTH_MARR_2"/>
    <property type="match status" value="1"/>
</dbReference>
<reference evidence="5 6" key="1">
    <citation type="journal article" date="2019" name="Int. J. Syst. Evol. Microbiol.">
        <title>The Global Catalogue of Microorganisms (GCM) 10K type strain sequencing project: providing services to taxonomists for standard genome sequencing and annotation.</title>
        <authorList>
            <consortium name="The Broad Institute Genomics Platform"/>
            <consortium name="The Broad Institute Genome Sequencing Center for Infectious Disease"/>
            <person name="Wu L."/>
            <person name="Ma J."/>
        </authorList>
    </citation>
    <scope>NUCLEOTIDE SEQUENCE [LARGE SCALE GENOMIC DNA]</scope>
    <source>
        <strain evidence="5 6">JCM 3106</strain>
    </source>
</reference>
<dbReference type="Gene3D" id="1.10.10.10">
    <property type="entry name" value="Winged helix-like DNA-binding domain superfamily/Winged helix DNA-binding domain"/>
    <property type="match status" value="1"/>
</dbReference>
<dbReference type="InterPro" id="IPR000835">
    <property type="entry name" value="HTH_MarR-typ"/>
</dbReference>
<dbReference type="PRINTS" id="PR00598">
    <property type="entry name" value="HTHMARR"/>
</dbReference>
<dbReference type="PROSITE" id="PS01117">
    <property type="entry name" value="HTH_MARR_1"/>
    <property type="match status" value="1"/>
</dbReference>
<evidence type="ECO:0000259" key="4">
    <source>
        <dbReference type="PROSITE" id="PS50995"/>
    </source>
</evidence>
<dbReference type="InterPro" id="IPR039422">
    <property type="entry name" value="MarR/SlyA-like"/>
</dbReference>
<keyword evidence="2" id="KW-0238">DNA-binding</keyword>
<name>A0ABN3XTB0_9ACTN</name>
<evidence type="ECO:0000313" key="5">
    <source>
        <dbReference type="EMBL" id="GAA2994560.1"/>
    </source>
</evidence>
<evidence type="ECO:0000256" key="2">
    <source>
        <dbReference type="ARBA" id="ARBA00023125"/>
    </source>
</evidence>
<dbReference type="Proteomes" id="UP001499930">
    <property type="component" value="Unassembled WGS sequence"/>
</dbReference>
<protein>
    <recommendedName>
        <fullName evidence="4">HTH marR-type domain-containing protein</fullName>
    </recommendedName>
</protein>
<proteinExistence type="predicted"/>
<accession>A0ABN3XTB0</accession>
<dbReference type="InterPro" id="IPR023187">
    <property type="entry name" value="Tscrpt_reg_MarR-type_CS"/>
</dbReference>
<dbReference type="EMBL" id="BAAAWD010000006">
    <property type="protein sequence ID" value="GAA2994560.1"/>
    <property type="molecule type" value="Genomic_DNA"/>
</dbReference>
<evidence type="ECO:0000256" key="1">
    <source>
        <dbReference type="ARBA" id="ARBA00023015"/>
    </source>
</evidence>
<dbReference type="InterPro" id="IPR036388">
    <property type="entry name" value="WH-like_DNA-bd_sf"/>
</dbReference>
<dbReference type="SUPFAM" id="SSF46785">
    <property type="entry name" value="Winged helix' DNA-binding domain"/>
    <property type="match status" value="1"/>
</dbReference>
<dbReference type="PANTHER" id="PTHR33164:SF43">
    <property type="entry name" value="HTH-TYPE TRANSCRIPTIONAL REPRESSOR YETL"/>
    <property type="match status" value="1"/>
</dbReference>